<sequence length="336" mass="36657">MSLKAIATALGVSVTTVSRALGGYADVSASTRARVEAEARRRGYRPNTQARRLKTGKTDAVGLVYPGRDVPFNSGVFMDMVSCISRELAHHDIDLLLIADDEHADCHSYMRLVESRRVDALIIAHTLDDDPRITHLHKAGIPFLALGRVPSGLPCAWFDFDNHAGTGQATQKLIALGHKRIALLSEDTSHTYVIARRQGWLDALNEHELEDTWLRLVSPTRRAGYQAVMELMSLPIPPTAIITDNDLSGDGAAMALQLSGRLSGKAAVSLVVYDGLPQDSIIELDVAAVIQSTRSLVGRQISEMIYQIITDSSSKPLQVVWNPVFYPGKTIHSPCS</sequence>
<name>A0A0D3RK31_KLEPN</name>
<dbReference type="CDD" id="cd01392">
    <property type="entry name" value="HTH_LacI"/>
    <property type="match status" value="1"/>
</dbReference>
<dbReference type="CDD" id="cd20010">
    <property type="entry name" value="PBP1_AglR-like"/>
    <property type="match status" value="1"/>
</dbReference>
<feature type="domain" description="HTH lacI-type" evidence="4">
    <location>
        <begin position="1"/>
        <end position="55"/>
    </location>
</feature>
<dbReference type="Pfam" id="PF00356">
    <property type="entry name" value="LacI"/>
    <property type="match status" value="1"/>
</dbReference>
<dbReference type="Gene3D" id="1.10.260.40">
    <property type="entry name" value="lambda repressor-like DNA-binding domains"/>
    <property type="match status" value="1"/>
</dbReference>
<evidence type="ECO:0000256" key="2">
    <source>
        <dbReference type="ARBA" id="ARBA00023125"/>
    </source>
</evidence>
<keyword evidence="2" id="KW-0238">DNA-binding</keyword>
<dbReference type="InterPro" id="IPR000843">
    <property type="entry name" value="HTH_LacI"/>
</dbReference>
<reference evidence="5" key="1">
    <citation type="journal article" date="2015" name="Antimicrob. Agents Chemother.">
        <title>A Plasmid Bearing the blaCTX-M-15 Gene and Phage P1-Like Sequences from a Sequence Type 11 Klebsiella pneumoniae Isolate.</title>
        <authorList>
            <person name="Shin J."/>
            <person name="Ko K.S."/>
        </authorList>
    </citation>
    <scope>NUCLEOTIDE SEQUENCE</scope>
    <source>
        <strain evidence="5">ST11</strain>
        <plasmid evidence="5">pKP12226</plasmid>
    </source>
</reference>
<dbReference type="InterPro" id="IPR001761">
    <property type="entry name" value="Peripla_BP/Lac1_sug-bd_dom"/>
</dbReference>
<dbReference type="AlphaFoldDB" id="A0A0D3RK31"/>
<dbReference type="GO" id="GO:0003700">
    <property type="term" value="F:DNA-binding transcription factor activity"/>
    <property type="evidence" value="ECO:0007669"/>
    <property type="project" value="TreeGrafter"/>
</dbReference>
<dbReference type="PANTHER" id="PTHR30146:SF155">
    <property type="entry name" value="ALANINE RACEMASE"/>
    <property type="match status" value="1"/>
</dbReference>
<dbReference type="SUPFAM" id="SSF47413">
    <property type="entry name" value="lambda repressor-like DNA-binding domains"/>
    <property type="match status" value="1"/>
</dbReference>
<keyword evidence="1" id="KW-0805">Transcription regulation</keyword>
<keyword evidence="3" id="KW-0804">Transcription</keyword>
<evidence type="ECO:0000313" key="5">
    <source>
        <dbReference type="EMBL" id="AJS10048.1"/>
    </source>
</evidence>
<dbReference type="GO" id="GO:0000976">
    <property type="term" value="F:transcription cis-regulatory region binding"/>
    <property type="evidence" value="ECO:0007669"/>
    <property type="project" value="TreeGrafter"/>
</dbReference>
<keyword evidence="5" id="KW-0614">Plasmid</keyword>
<dbReference type="PROSITE" id="PS50932">
    <property type="entry name" value="HTH_LACI_2"/>
    <property type="match status" value="1"/>
</dbReference>
<accession>A0A0D3RK31</accession>
<proteinExistence type="predicted"/>
<protein>
    <submittedName>
        <fullName evidence="5">Transcriptional regulator PurR</fullName>
    </submittedName>
</protein>
<dbReference type="SUPFAM" id="SSF53822">
    <property type="entry name" value="Periplasmic binding protein-like I"/>
    <property type="match status" value="1"/>
</dbReference>
<dbReference type="InterPro" id="IPR010982">
    <property type="entry name" value="Lambda_DNA-bd_dom_sf"/>
</dbReference>
<organism evidence="5">
    <name type="scientific">Klebsiella pneumoniae</name>
    <dbReference type="NCBI Taxonomy" id="573"/>
    <lineage>
        <taxon>Bacteria</taxon>
        <taxon>Pseudomonadati</taxon>
        <taxon>Pseudomonadota</taxon>
        <taxon>Gammaproteobacteria</taxon>
        <taxon>Enterobacterales</taxon>
        <taxon>Enterobacteriaceae</taxon>
        <taxon>Klebsiella/Raoultella group</taxon>
        <taxon>Klebsiella</taxon>
        <taxon>Klebsiella pneumoniae complex</taxon>
    </lineage>
</organism>
<gene>
    <name evidence="5" type="primary">rafR</name>
</gene>
<evidence type="ECO:0000256" key="3">
    <source>
        <dbReference type="ARBA" id="ARBA00023163"/>
    </source>
</evidence>
<evidence type="ECO:0000259" key="4">
    <source>
        <dbReference type="PROSITE" id="PS50932"/>
    </source>
</evidence>
<dbReference type="Pfam" id="PF00532">
    <property type="entry name" value="Peripla_BP_1"/>
    <property type="match status" value="1"/>
</dbReference>
<dbReference type="SMART" id="SM00354">
    <property type="entry name" value="HTH_LACI"/>
    <property type="match status" value="1"/>
</dbReference>
<geneLocation type="plasmid" evidence="5">
    <name>pKP12226</name>
</geneLocation>
<dbReference type="EMBL" id="KP453775">
    <property type="protein sequence ID" value="AJS10048.1"/>
    <property type="molecule type" value="Genomic_DNA"/>
</dbReference>
<dbReference type="PANTHER" id="PTHR30146">
    <property type="entry name" value="LACI-RELATED TRANSCRIPTIONAL REPRESSOR"/>
    <property type="match status" value="1"/>
</dbReference>
<dbReference type="Gene3D" id="3.40.50.2300">
    <property type="match status" value="2"/>
</dbReference>
<evidence type="ECO:0000256" key="1">
    <source>
        <dbReference type="ARBA" id="ARBA00023015"/>
    </source>
</evidence>
<dbReference type="InterPro" id="IPR028082">
    <property type="entry name" value="Peripla_BP_I"/>
</dbReference>
<dbReference type="RefSeq" id="WP_000053332.1">
    <property type="nucleotide sequence ID" value="NZ_CANDXR010000003.1"/>
</dbReference>